<feature type="domain" description="FBD" evidence="2">
    <location>
        <begin position="165"/>
        <end position="243"/>
    </location>
</feature>
<comment type="caution">
    <text evidence="3">The sequence shown here is derived from an EMBL/GenBank/DDBJ whole genome shotgun (WGS) entry which is preliminary data.</text>
</comment>
<dbReference type="EMBL" id="CAXHTB010000011">
    <property type="protein sequence ID" value="CAL0315389.1"/>
    <property type="molecule type" value="Genomic_DNA"/>
</dbReference>
<name>A0AAV1X271_LUPLU</name>
<organism evidence="3 4">
    <name type="scientific">Lupinus luteus</name>
    <name type="common">European yellow lupine</name>
    <dbReference type="NCBI Taxonomy" id="3873"/>
    <lineage>
        <taxon>Eukaryota</taxon>
        <taxon>Viridiplantae</taxon>
        <taxon>Streptophyta</taxon>
        <taxon>Embryophyta</taxon>
        <taxon>Tracheophyta</taxon>
        <taxon>Spermatophyta</taxon>
        <taxon>Magnoliopsida</taxon>
        <taxon>eudicotyledons</taxon>
        <taxon>Gunneridae</taxon>
        <taxon>Pentapetalae</taxon>
        <taxon>rosids</taxon>
        <taxon>fabids</taxon>
        <taxon>Fabales</taxon>
        <taxon>Fabaceae</taxon>
        <taxon>Papilionoideae</taxon>
        <taxon>50 kb inversion clade</taxon>
        <taxon>genistoids sensu lato</taxon>
        <taxon>core genistoids</taxon>
        <taxon>Genisteae</taxon>
        <taxon>Lupinus</taxon>
    </lineage>
</organism>
<dbReference type="Proteomes" id="UP001497480">
    <property type="component" value="Unassembled WGS sequence"/>
</dbReference>
<proteinExistence type="predicted"/>
<dbReference type="InterPro" id="IPR006566">
    <property type="entry name" value="FBD"/>
</dbReference>
<accession>A0AAV1X271</accession>
<evidence type="ECO:0000256" key="1">
    <source>
        <dbReference type="SAM" id="MobiDB-lite"/>
    </source>
</evidence>
<feature type="region of interest" description="Disordered" evidence="1">
    <location>
        <begin position="1"/>
        <end position="23"/>
    </location>
</feature>
<dbReference type="AlphaFoldDB" id="A0AAV1X271"/>
<sequence length="319" mass="36995">MMVSNLDATKPNFKPTSPRKSSMKDSIKECCYSKNQYVCILYILHIRIQYHINIIQLYISNEIYTKRYFCILLLQDYIINLRSLVPEEGICEVPSNLFSLQTLTHCMLKHLELSLPPNFCGFKYLYQIDLSHVKVDSGKLENLISLSPSHVARLEPEPELLNELECISFCHNKLKTVEIEVKTPYKHALGLICFLLANSSSLEILKFKVDPGIDKLDIPLMLSTSQDLLEMERATPRVHVKFIYPHFIVIPVPSCTEDPSSKEATFLGIKLFIFDENCPFYIPPTWPSYKVNEDRQNQPSHEHESDFTDPWQKLYFLNV</sequence>
<evidence type="ECO:0000313" key="3">
    <source>
        <dbReference type="EMBL" id="CAL0315389.1"/>
    </source>
</evidence>
<evidence type="ECO:0000313" key="4">
    <source>
        <dbReference type="Proteomes" id="UP001497480"/>
    </source>
</evidence>
<dbReference type="SMART" id="SM00579">
    <property type="entry name" value="FBD"/>
    <property type="match status" value="1"/>
</dbReference>
<keyword evidence="4" id="KW-1185">Reference proteome</keyword>
<protein>
    <recommendedName>
        <fullName evidence="2">FBD domain-containing protein</fullName>
    </recommendedName>
</protein>
<evidence type="ECO:0000259" key="2">
    <source>
        <dbReference type="SMART" id="SM00579"/>
    </source>
</evidence>
<gene>
    <name evidence="3" type="ORF">LLUT_LOCUS16449</name>
</gene>
<reference evidence="3 4" key="1">
    <citation type="submission" date="2024-03" db="EMBL/GenBank/DDBJ databases">
        <authorList>
            <person name="Martinez-Hernandez J."/>
        </authorList>
    </citation>
    <scope>NUCLEOTIDE SEQUENCE [LARGE SCALE GENOMIC DNA]</scope>
</reference>